<organism evidence="1">
    <name type="scientific">uncultured Phenylobacterium sp</name>
    <dbReference type="NCBI Taxonomy" id="349273"/>
    <lineage>
        <taxon>Bacteria</taxon>
        <taxon>Pseudomonadati</taxon>
        <taxon>Pseudomonadota</taxon>
        <taxon>Alphaproteobacteria</taxon>
        <taxon>Caulobacterales</taxon>
        <taxon>Caulobacteraceae</taxon>
        <taxon>Phenylobacterium</taxon>
        <taxon>environmental samples</taxon>
    </lineage>
</organism>
<proteinExistence type="predicted"/>
<dbReference type="EMBL" id="KF117198">
    <property type="protein sequence ID" value="AIA84451.1"/>
    <property type="molecule type" value="Genomic_DNA"/>
</dbReference>
<accession>A0A060BVD6</accession>
<dbReference type="SUPFAM" id="SSF51120">
    <property type="entry name" value="beta-Roll"/>
    <property type="match status" value="1"/>
</dbReference>
<dbReference type="InterPro" id="IPR011049">
    <property type="entry name" value="Serralysin-like_metalloprot_C"/>
</dbReference>
<reference evidence="1" key="1">
    <citation type="journal article" date="2013" name="Environ. Microbiol.">
        <title>Seasonally variable intestinal metagenomes of the red palm weevil (Rhynchophorus ferrugineus).</title>
        <authorList>
            <person name="Jia S."/>
            <person name="Zhang X."/>
            <person name="Zhang G."/>
            <person name="Yin A."/>
            <person name="Zhang S."/>
            <person name="Li F."/>
            <person name="Wang L."/>
            <person name="Zhao D."/>
            <person name="Yun Q."/>
            <person name="Tala"/>
            <person name="Wang J."/>
            <person name="Sun G."/>
            <person name="Baabdullah M."/>
            <person name="Yu X."/>
            <person name="Hu S."/>
            <person name="Al-Mssallem I.S."/>
            <person name="Yu J."/>
        </authorList>
    </citation>
    <scope>NUCLEOTIDE SEQUENCE</scope>
</reference>
<dbReference type="Gene3D" id="2.150.10.10">
    <property type="entry name" value="Serralysin-like metalloprotease, C-terminal"/>
    <property type="match status" value="1"/>
</dbReference>
<name>A0A060BVD6_9CAUL</name>
<feature type="non-terminal residue" evidence="1">
    <location>
        <position position="1"/>
    </location>
</feature>
<feature type="non-terminal residue" evidence="1">
    <location>
        <position position="121"/>
    </location>
</feature>
<protein>
    <submittedName>
        <fullName evidence="1">CAZy families GH16 protein</fullName>
    </submittedName>
</protein>
<evidence type="ECO:0000313" key="1">
    <source>
        <dbReference type="EMBL" id="AIA84451.1"/>
    </source>
</evidence>
<sequence>GAGDDVLIGGAGSDVFLFNGGGGNDVILDFNPGEDILQIQKGINGLDVSSPDDVADRVTQVGGNTVVDLGNGDTVTLVNTSARRRTGSPRPVLHGSLSNPIMACPAILPPGMSCFRIARSS</sequence>
<dbReference type="AlphaFoldDB" id="A0A060BVD6"/>